<protein>
    <submittedName>
        <fullName evidence="4">(diamondback moth) hypothetical protein</fullName>
    </submittedName>
</protein>
<feature type="region of interest" description="Disordered" evidence="1">
    <location>
        <begin position="425"/>
        <end position="465"/>
    </location>
</feature>
<sequence length="610" mass="70233">MPYTNRVKMAEDASSPLFSWFRAGWVYTDCFLLLSGTLLANRVAVDPESSAPRRLLSRYLRLTPALLAVVLFYAYIWDHISWGPRWGTLVTRNAELCQESWWWNILYVQNYFGMEEMCAPQTHQLALDMQLTIAGGALLWIMQVKPRASWLLLPALHAAAAYSRYTTVYKHRLTMLAYHGVRSQSDTMSIAGGALFWIMQVKPRASWLLLPALHAAAAYSRYTTVYEHRLTMLAYHGVSISQLYRTARLSYISAFHRCTPYLVGLSLGLRLQEPRRHNMLVQILGWLASISLWALIWWSGMDSGSSQYRYSPAVAAQYAALAPVAAALALAWVIYIVHHGHCEWLANLFCSRPLVFISRISYALYLIQFIIFFTNAAVIRTPSEFTLMGLIDAQEIIMLLIASIVLTLTFVTPMQSLHKIFKFSSKTEEDEPTEETGEKESKDNEEQKDTEAEPEVENTGEVEEVEEIVETPSRIKQNFMAHRELLEEIPESEVEYELQRDRIEVLEEILEEEEYDVEEGVEEEEMERDVEDGDVEDGDVAEEELEVIEEEQEQEEQEEGGEDDFWADREDDYVARRSYSPNDDDELQEWELTQNNSQAGNGTQYYRYGR</sequence>
<evidence type="ECO:0000256" key="1">
    <source>
        <dbReference type="SAM" id="MobiDB-lite"/>
    </source>
</evidence>
<comment type="caution">
    <text evidence="4">The sequence shown here is derived from an EMBL/GenBank/DDBJ whole genome shotgun (WGS) entry which is preliminary data.</text>
</comment>
<name>A0A8S4D4T8_PLUXY</name>
<dbReference type="PANTHER" id="PTHR11161">
    <property type="entry name" value="O-ACYLTRANSFERASE"/>
    <property type="match status" value="1"/>
</dbReference>
<feature type="transmembrane region" description="Helical" evidence="2">
    <location>
        <begin position="318"/>
        <end position="338"/>
    </location>
</feature>
<feature type="compositionally biased region" description="Acidic residues" evidence="1">
    <location>
        <begin position="452"/>
        <end position="465"/>
    </location>
</feature>
<feature type="transmembrane region" description="Helical" evidence="2">
    <location>
        <begin position="359"/>
        <end position="379"/>
    </location>
</feature>
<dbReference type="PANTHER" id="PTHR11161:SF4">
    <property type="entry name" value="DROP DEAD"/>
    <property type="match status" value="1"/>
</dbReference>
<feature type="compositionally biased region" description="Acidic residues" evidence="1">
    <location>
        <begin position="511"/>
        <end position="565"/>
    </location>
</feature>
<gene>
    <name evidence="4" type="ORF">PLXY2_LOCUS998</name>
</gene>
<organism evidence="4 5">
    <name type="scientific">Plutella xylostella</name>
    <name type="common">Diamondback moth</name>
    <name type="synonym">Plutella maculipennis</name>
    <dbReference type="NCBI Taxonomy" id="51655"/>
    <lineage>
        <taxon>Eukaryota</taxon>
        <taxon>Metazoa</taxon>
        <taxon>Ecdysozoa</taxon>
        <taxon>Arthropoda</taxon>
        <taxon>Hexapoda</taxon>
        <taxon>Insecta</taxon>
        <taxon>Pterygota</taxon>
        <taxon>Neoptera</taxon>
        <taxon>Endopterygota</taxon>
        <taxon>Lepidoptera</taxon>
        <taxon>Glossata</taxon>
        <taxon>Ditrysia</taxon>
        <taxon>Yponomeutoidea</taxon>
        <taxon>Plutellidae</taxon>
        <taxon>Plutella</taxon>
    </lineage>
</organism>
<feature type="transmembrane region" description="Helical" evidence="2">
    <location>
        <begin position="385"/>
        <end position="411"/>
    </location>
</feature>
<keyword evidence="5" id="KW-1185">Reference proteome</keyword>
<dbReference type="EMBL" id="CAJHNJ030000002">
    <property type="protein sequence ID" value="CAG9090511.1"/>
    <property type="molecule type" value="Genomic_DNA"/>
</dbReference>
<keyword evidence="2" id="KW-1133">Transmembrane helix</keyword>
<feature type="transmembrane region" description="Helical" evidence="2">
    <location>
        <begin position="279"/>
        <end position="298"/>
    </location>
</feature>
<evidence type="ECO:0000259" key="3">
    <source>
        <dbReference type="Pfam" id="PF01757"/>
    </source>
</evidence>
<feature type="transmembrane region" description="Helical" evidence="2">
    <location>
        <begin position="59"/>
        <end position="77"/>
    </location>
</feature>
<dbReference type="InterPro" id="IPR002656">
    <property type="entry name" value="Acyl_transf_3_dom"/>
</dbReference>
<dbReference type="GO" id="GO:0016747">
    <property type="term" value="F:acyltransferase activity, transferring groups other than amino-acyl groups"/>
    <property type="evidence" value="ECO:0007669"/>
    <property type="project" value="InterPro"/>
</dbReference>
<keyword evidence="2" id="KW-0472">Membrane</keyword>
<evidence type="ECO:0000313" key="4">
    <source>
        <dbReference type="EMBL" id="CAG9090511.1"/>
    </source>
</evidence>
<keyword evidence="2" id="KW-0812">Transmembrane</keyword>
<feature type="compositionally biased region" description="Polar residues" evidence="1">
    <location>
        <begin position="591"/>
        <end position="604"/>
    </location>
</feature>
<feature type="compositionally biased region" description="Basic and acidic residues" evidence="1">
    <location>
        <begin position="436"/>
        <end position="451"/>
    </location>
</feature>
<evidence type="ECO:0000313" key="5">
    <source>
        <dbReference type="Proteomes" id="UP000653454"/>
    </source>
</evidence>
<dbReference type="Proteomes" id="UP000653454">
    <property type="component" value="Unassembled WGS sequence"/>
</dbReference>
<dbReference type="AlphaFoldDB" id="A0A8S4D4T8"/>
<feature type="region of interest" description="Disordered" evidence="1">
    <location>
        <begin position="511"/>
        <end position="610"/>
    </location>
</feature>
<dbReference type="InterPro" id="IPR052728">
    <property type="entry name" value="O2_lipid_transport_reg"/>
</dbReference>
<dbReference type="Pfam" id="PF01757">
    <property type="entry name" value="Acyl_transf_3"/>
    <property type="match status" value="1"/>
</dbReference>
<evidence type="ECO:0000256" key="2">
    <source>
        <dbReference type="SAM" id="Phobius"/>
    </source>
</evidence>
<accession>A0A8S4D4T8</accession>
<feature type="domain" description="Acyltransferase 3" evidence="3">
    <location>
        <begin position="22"/>
        <end position="410"/>
    </location>
</feature>
<proteinExistence type="predicted"/>
<feature type="compositionally biased region" description="Basic and acidic residues" evidence="1">
    <location>
        <begin position="566"/>
        <end position="575"/>
    </location>
</feature>
<reference evidence="4" key="1">
    <citation type="submission" date="2020-11" db="EMBL/GenBank/DDBJ databases">
        <authorList>
            <person name="Whiteford S."/>
        </authorList>
    </citation>
    <scope>NUCLEOTIDE SEQUENCE</scope>
</reference>
<feature type="transmembrane region" description="Helical" evidence="2">
    <location>
        <begin position="20"/>
        <end position="39"/>
    </location>
</feature>